<gene>
    <name evidence="2" type="ORF">C7M84_017021</name>
</gene>
<comment type="caution">
    <text evidence="2">The sequence shown here is derived from an EMBL/GenBank/DDBJ whole genome shotgun (WGS) entry which is preliminary data.</text>
</comment>
<feature type="compositionally biased region" description="Low complexity" evidence="1">
    <location>
        <begin position="115"/>
        <end position="136"/>
    </location>
</feature>
<evidence type="ECO:0000256" key="1">
    <source>
        <dbReference type="SAM" id="MobiDB-lite"/>
    </source>
</evidence>
<feature type="compositionally biased region" description="Basic and acidic residues" evidence="1">
    <location>
        <begin position="28"/>
        <end position="58"/>
    </location>
</feature>
<keyword evidence="3" id="KW-1185">Reference proteome</keyword>
<protein>
    <submittedName>
        <fullName evidence="2">Uncharacterized protein</fullName>
    </submittedName>
</protein>
<dbReference type="AlphaFoldDB" id="A0A423SLH0"/>
<sequence length="436" mass="47546">MKGDLDLTPTHTLGSPPSPKSLRRTRRRQPEAPRQEHAGDARETFLRPRKQGRVESSEGHTAVPRKPPLLRRDTPLHLPLPPLALPLFPPSLLTNPRQESHLANHIIPSLPHPPTSSKGSSFPRSSKSSLPPSRTLSLAPDIVPFILAISINPLTPPKPRGHSYSPGGLHADLKLHREERVARGAREGERGGPEPADQPKTDSRINQSQTPPPNRTCPPLLPPSPTKPRPGPSRRRRPTATPPCPLGLLSNAERGRGRLQALLARVVPPLSQCLDFTLYVCGTSPPAAPLLHTARLGILVNKSLRPPFPFALATDCAFAFHHHLSLIHSLQPPHHSTPPFPLFSSSLRPIPPPPSRLASRPLPSSPAEAFSRSRWRCQGGSTGTSRRITKASAPLTYLPGKRTPNYATSTHLPAFTGKPQIPHIAAPARHNHDYFL</sequence>
<evidence type="ECO:0000313" key="3">
    <source>
        <dbReference type="Proteomes" id="UP000283509"/>
    </source>
</evidence>
<evidence type="ECO:0000313" key="2">
    <source>
        <dbReference type="EMBL" id="ROT65023.1"/>
    </source>
</evidence>
<dbReference type="Proteomes" id="UP000283509">
    <property type="component" value="Unassembled WGS sequence"/>
</dbReference>
<feature type="compositionally biased region" description="Basic and acidic residues" evidence="1">
    <location>
        <begin position="171"/>
        <end position="203"/>
    </location>
</feature>
<organism evidence="2 3">
    <name type="scientific">Penaeus vannamei</name>
    <name type="common">Whiteleg shrimp</name>
    <name type="synonym">Litopenaeus vannamei</name>
    <dbReference type="NCBI Taxonomy" id="6689"/>
    <lineage>
        <taxon>Eukaryota</taxon>
        <taxon>Metazoa</taxon>
        <taxon>Ecdysozoa</taxon>
        <taxon>Arthropoda</taxon>
        <taxon>Crustacea</taxon>
        <taxon>Multicrustacea</taxon>
        <taxon>Malacostraca</taxon>
        <taxon>Eumalacostraca</taxon>
        <taxon>Eucarida</taxon>
        <taxon>Decapoda</taxon>
        <taxon>Dendrobranchiata</taxon>
        <taxon>Penaeoidea</taxon>
        <taxon>Penaeidae</taxon>
        <taxon>Penaeus</taxon>
    </lineage>
</organism>
<feature type="compositionally biased region" description="Pro residues" evidence="1">
    <location>
        <begin position="210"/>
        <end position="231"/>
    </location>
</feature>
<feature type="region of interest" description="Disordered" evidence="1">
    <location>
        <begin position="1"/>
        <end position="75"/>
    </location>
</feature>
<feature type="region of interest" description="Disordered" evidence="1">
    <location>
        <begin position="105"/>
        <end position="136"/>
    </location>
</feature>
<feature type="region of interest" description="Disordered" evidence="1">
    <location>
        <begin position="154"/>
        <end position="251"/>
    </location>
</feature>
<name>A0A423SLH0_PENVA</name>
<accession>A0A423SLH0</accession>
<dbReference type="EMBL" id="QCYY01003154">
    <property type="protein sequence ID" value="ROT65023.1"/>
    <property type="molecule type" value="Genomic_DNA"/>
</dbReference>
<reference evidence="2 3" key="2">
    <citation type="submission" date="2019-01" db="EMBL/GenBank/DDBJ databases">
        <title>The decoding of complex shrimp genome reveals the adaptation for benthos swimmer, frequently molting mechanism and breeding impact on genome.</title>
        <authorList>
            <person name="Sun Y."/>
            <person name="Gao Y."/>
            <person name="Yu Y."/>
        </authorList>
    </citation>
    <scope>NUCLEOTIDE SEQUENCE [LARGE SCALE GENOMIC DNA]</scope>
    <source>
        <tissue evidence="2">Muscle</tissue>
    </source>
</reference>
<reference evidence="2 3" key="1">
    <citation type="submission" date="2018-04" db="EMBL/GenBank/DDBJ databases">
        <authorList>
            <person name="Zhang X."/>
            <person name="Yuan J."/>
            <person name="Li F."/>
            <person name="Xiang J."/>
        </authorList>
    </citation>
    <scope>NUCLEOTIDE SEQUENCE [LARGE SCALE GENOMIC DNA]</scope>
    <source>
        <tissue evidence="2">Muscle</tissue>
    </source>
</reference>
<proteinExistence type="predicted"/>